<dbReference type="Pfam" id="PF08281">
    <property type="entry name" value="Sigma70_r4_2"/>
    <property type="match status" value="1"/>
</dbReference>
<dbReference type="Gene3D" id="1.10.10.10">
    <property type="entry name" value="Winged helix-like DNA-binding domain superfamily/Winged helix DNA-binding domain"/>
    <property type="match status" value="1"/>
</dbReference>
<evidence type="ECO:0000259" key="5">
    <source>
        <dbReference type="Pfam" id="PF04542"/>
    </source>
</evidence>
<dbReference type="InterPro" id="IPR013324">
    <property type="entry name" value="RNA_pol_sigma_r3/r4-like"/>
</dbReference>
<dbReference type="GO" id="GO:0016987">
    <property type="term" value="F:sigma factor activity"/>
    <property type="evidence" value="ECO:0007669"/>
    <property type="project" value="UniProtKB-KW"/>
</dbReference>
<protein>
    <submittedName>
        <fullName evidence="7">RNA polymerase subunit sigma</fullName>
    </submittedName>
</protein>
<dbReference type="SUPFAM" id="SSF88946">
    <property type="entry name" value="Sigma2 domain of RNA polymerase sigma factors"/>
    <property type="match status" value="1"/>
</dbReference>
<evidence type="ECO:0000256" key="2">
    <source>
        <dbReference type="ARBA" id="ARBA00023015"/>
    </source>
</evidence>
<dbReference type="Proteomes" id="UP000191905">
    <property type="component" value="Unassembled WGS sequence"/>
</dbReference>
<keyword evidence="3" id="KW-0731">Sigma factor</keyword>
<comment type="caution">
    <text evidence="7">The sequence shown here is derived from an EMBL/GenBank/DDBJ whole genome shotgun (WGS) entry which is preliminary data.</text>
</comment>
<dbReference type="InterPro" id="IPR036388">
    <property type="entry name" value="WH-like_DNA-bd_sf"/>
</dbReference>
<dbReference type="NCBIfam" id="TIGR02937">
    <property type="entry name" value="sigma70-ECF"/>
    <property type="match status" value="1"/>
</dbReference>
<proteinExistence type="inferred from homology"/>
<evidence type="ECO:0000256" key="4">
    <source>
        <dbReference type="ARBA" id="ARBA00023163"/>
    </source>
</evidence>
<accession>A0A1V8RKW9</accession>
<evidence type="ECO:0000259" key="6">
    <source>
        <dbReference type="Pfam" id="PF08281"/>
    </source>
</evidence>
<evidence type="ECO:0000313" key="7">
    <source>
        <dbReference type="EMBL" id="OQM73794.1"/>
    </source>
</evidence>
<keyword evidence="4" id="KW-0804">Transcription</keyword>
<dbReference type="STRING" id="1873176.BFN67_07445"/>
<keyword evidence="8" id="KW-1185">Reference proteome</keyword>
<dbReference type="GO" id="GO:0003677">
    <property type="term" value="F:DNA binding"/>
    <property type="evidence" value="ECO:0007669"/>
    <property type="project" value="InterPro"/>
</dbReference>
<comment type="similarity">
    <text evidence="1">Belongs to the sigma-70 factor family. ECF subfamily.</text>
</comment>
<evidence type="ECO:0000256" key="3">
    <source>
        <dbReference type="ARBA" id="ARBA00023082"/>
    </source>
</evidence>
<dbReference type="SUPFAM" id="SSF88659">
    <property type="entry name" value="Sigma3 and sigma4 domains of RNA polymerase sigma factors"/>
    <property type="match status" value="1"/>
</dbReference>
<dbReference type="InterPro" id="IPR014284">
    <property type="entry name" value="RNA_pol_sigma-70_dom"/>
</dbReference>
<dbReference type="GO" id="GO:0006352">
    <property type="term" value="P:DNA-templated transcription initiation"/>
    <property type="evidence" value="ECO:0007669"/>
    <property type="project" value="InterPro"/>
</dbReference>
<dbReference type="CDD" id="cd06171">
    <property type="entry name" value="Sigma70_r4"/>
    <property type="match status" value="1"/>
</dbReference>
<dbReference type="InterPro" id="IPR013325">
    <property type="entry name" value="RNA_pol_sigma_r2"/>
</dbReference>
<evidence type="ECO:0000313" key="8">
    <source>
        <dbReference type="Proteomes" id="UP000191905"/>
    </source>
</evidence>
<feature type="domain" description="RNA polymerase sigma factor 70 region 4 type 2" evidence="6">
    <location>
        <begin position="142"/>
        <end position="194"/>
    </location>
</feature>
<dbReference type="PANTHER" id="PTHR43133">
    <property type="entry name" value="RNA POLYMERASE ECF-TYPE SIGMA FACTO"/>
    <property type="match status" value="1"/>
</dbReference>
<dbReference type="PANTHER" id="PTHR43133:SF51">
    <property type="entry name" value="RNA POLYMERASE SIGMA FACTOR"/>
    <property type="match status" value="1"/>
</dbReference>
<dbReference type="NCBIfam" id="NF008888">
    <property type="entry name" value="PRK11922.1"/>
    <property type="match status" value="1"/>
</dbReference>
<evidence type="ECO:0000256" key="1">
    <source>
        <dbReference type="ARBA" id="ARBA00010641"/>
    </source>
</evidence>
<dbReference type="InterPro" id="IPR007627">
    <property type="entry name" value="RNA_pol_sigma70_r2"/>
</dbReference>
<dbReference type="Pfam" id="PF04542">
    <property type="entry name" value="Sigma70_r2"/>
    <property type="match status" value="1"/>
</dbReference>
<organism evidence="7 8">
    <name type="scientific">Manganibacter manganicus</name>
    <dbReference type="NCBI Taxonomy" id="1873176"/>
    <lineage>
        <taxon>Bacteria</taxon>
        <taxon>Pseudomonadati</taxon>
        <taxon>Pseudomonadota</taxon>
        <taxon>Alphaproteobacteria</taxon>
        <taxon>Hyphomicrobiales</taxon>
        <taxon>Phyllobacteriaceae</taxon>
        <taxon>Manganibacter</taxon>
    </lineage>
</organism>
<keyword evidence="2" id="KW-0805">Transcription regulation</keyword>
<dbReference type="OrthoDB" id="9780326at2"/>
<name>A0A1V8RKW9_9HYPH</name>
<dbReference type="Gene3D" id="1.10.1740.10">
    <property type="match status" value="1"/>
</dbReference>
<dbReference type="AlphaFoldDB" id="A0A1V8RKW9"/>
<dbReference type="RefSeq" id="WP_080921481.1">
    <property type="nucleotide sequence ID" value="NZ_MDET01000056.1"/>
</dbReference>
<gene>
    <name evidence="7" type="ORF">BFN67_07445</name>
</gene>
<dbReference type="InterPro" id="IPR013249">
    <property type="entry name" value="RNA_pol_sigma70_r4_t2"/>
</dbReference>
<feature type="domain" description="RNA polymerase sigma-70 region 2" evidence="5">
    <location>
        <begin position="36"/>
        <end position="102"/>
    </location>
</feature>
<sequence>MPQTRQQKQQPLFDATDATLVRLALSREAEAFRVIMTRNNQRLYRMARAILHNDSEAEDALQDAYMHAFARLESFRGDSALATWLSRIVINEALGRLREKRREAERRFPTEQTVPDAQIIRFPVATSADDPERNMAQRQILELIERTMDGLPEKFRVVLMARTIEGLNVEETAELLGIKPETVKTRLYRARRLLHEKIDEQIGPVMLNAYPFAGRRCERVTEAVLSRLALETQG</sequence>
<dbReference type="EMBL" id="MDET01000056">
    <property type="protein sequence ID" value="OQM73794.1"/>
    <property type="molecule type" value="Genomic_DNA"/>
</dbReference>
<reference evidence="7 8" key="1">
    <citation type="journal article" date="2016" name="Int. J. Syst. Evol. Microbiol.">
        <title>Pseudaminobacter manganicus sp. nov., isolated from sludge of a manganese mine.</title>
        <authorList>
            <person name="Li J."/>
            <person name="Huang J."/>
            <person name="Liao S."/>
            <person name="Wang G."/>
        </authorList>
    </citation>
    <scope>NUCLEOTIDE SEQUENCE [LARGE SCALE GENOMIC DNA]</scope>
    <source>
        <strain evidence="7 8">JH-7</strain>
    </source>
</reference>
<dbReference type="InterPro" id="IPR039425">
    <property type="entry name" value="RNA_pol_sigma-70-like"/>
</dbReference>